<evidence type="ECO:0000313" key="2">
    <source>
        <dbReference type="EMBL" id="TVS26972.1"/>
    </source>
</evidence>
<dbReference type="Proteomes" id="UP000336646">
    <property type="component" value="Unassembled WGS sequence"/>
</dbReference>
<reference evidence="2 3" key="1">
    <citation type="submission" date="2018-12" db="EMBL/GenBank/DDBJ databases">
        <title>Corynebacterium sanguinis sp. nov., a clinically-associated and environmental corynebacterium.</title>
        <authorList>
            <person name="Gonzales-Siles L."/>
            <person name="Jaen-Luchoro D."/>
            <person name="Cardew S."/>
            <person name="Inganas E."/>
            <person name="Ohlen M."/>
            <person name="Jensie-Markopolous S."/>
            <person name="Pinyeiro-Iglesias B."/>
            <person name="Molin K."/>
            <person name="Skovbjerg S."/>
            <person name="Svensson-Stadler L."/>
            <person name="Funke G."/>
            <person name="Moore E.R.B."/>
        </authorList>
    </citation>
    <scope>NUCLEOTIDE SEQUENCE [LARGE SCALE GENOMIC DNA]</scope>
    <source>
        <strain evidence="2 3">58734</strain>
    </source>
</reference>
<dbReference type="InterPro" id="IPR049978">
    <property type="entry name" value="SCO6880-like"/>
</dbReference>
<evidence type="ECO:0000256" key="1">
    <source>
        <dbReference type="SAM" id="Phobius"/>
    </source>
</evidence>
<dbReference type="OrthoDB" id="4505949at2"/>
<sequence>MNANNETVEVPVYSLGQPSRRTGLGGFSMKTTIVGGGGFIIFLILQLMGAGKIGIGVLVVTGIIAAVISVEVGGRSMSQMFEIFIQDWRQKSRGENLYVAGPSSRVAGGHYRLPGTLARTEMLEGIDGTGQPFGVIFDRPRREATVLFSAQLSGQTAITQEERNSQTAEWGRWLAGLSLSGDVVSMAFVVATRPGTGDLVAQEVAANVKESAPAIARQIMREAGDVLSQGVPEVDAHIALTFSVSVSGPQDTRFLELLATRLPSLYESLAWSGIQATPMSGEHICAKAHMFFNPAAEGDFEELSVNGLEHGLKWEDVGPAWHQKDRAVYHHNSAQSVTWEMSQAPRSTFEDTLLGGLMGPHPRIGRKRVALVYRPFEAGAGAGRVEAEHRDAMVAANSSKKIRSAAAEMRLEHTDAARRAQARGAQLGRYALFVTATCGRGEDLGSVRHDVEQLGAQANLRLRVMNRQQDAAFAVSCGLGQIPWSKESTTSVSGI</sequence>
<evidence type="ECO:0000313" key="3">
    <source>
        <dbReference type="Proteomes" id="UP000336646"/>
    </source>
</evidence>
<feature type="transmembrane region" description="Helical" evidence="1">
    <location>
        <begin position="27"/>
        <end position="47"/>
    </location>
</feature>
<keyword evidence="1" id="KW-1133">Transmembrane helix</keyword>
<accession>A0A6C1TV34</accession>
<evidence type="ECO:0008006" key="4">
    <source>
        <dbReference type="Google" id="ProtNLM"/>
    </source>
</evidence>
<keyword evidence="1" id="KW-0472">Membrane</keyword>
<dbReference type="EMBL" id="RXIR01000024">
    <property type="protein sequence ID" value="TVS26972.1"/>
    <property type="molecule type" value="Genomic_DNA"/>
</dbReference>
<feature type="transmembrane region" description="Helical" evidence="1">
    <location>
        <begin position="53"/>
        <end position="72"/>
    </location>
</feature>
<dbReference type="AlphaFoldDB" id="A0A6C1TV34"/>
<organism evidence="2 3">
    <name type="scientific">Corynebacterium sanguinis</name>
    <dbReference type="NCBI Taxonomy" id="2594913"/>
    <lineage>
        <taxon>Bacteria</taxon>
        <taxon>Bacillati</taxon>
        <taxon>Actinomycetota</taxon>
        <taxon>Actinomycetes</taxon>
        <taxon>Mycobacteriales</taxon>
        <taxon>Corynebacteriaceae</taxon>
        <taxon>Corynebacterium</taxon>
    </lineage>
</organism>
<keyword evidence="1" id="KW-0812">Transmembrane</keyword>
<gene>
    <name evidence="2" type="ORF">EKI59_09755</name>
</gene>
<dbReference type="RefSeq" id="WP_144773585.1">
    <property type="nucleotide sequence ID" value="NZ_RXIR01000024.1"/>
</dbReference>
<name>A0A6C1TV34_9CORY</name>
<protein>
    <recommendedName>
        <fullName evidence="4">PrgI family protein</fullName>
    </recommendedName>
</protein>
<comment type="caution">
    <text evidence="2">The sequence shown here is derived from an EMBL/GenBank/DDBJ whole genome shotgun (WGS) entry which is preliminary data.</text>
</comment>
<dbReference type="NCBIfam" id="NF042935">
    <property type="entry name" value="SCO6880_fam"/>
    <property type="match status" value="1"/>
</dbReference>
<proteinExistence type="predicted"/>